<dbReference type="Pfam" id="PF01459">
    <property type="entry name" value="Porin_3"/>
    <property type="match status" value="1"/>
</dbReference>
<dbReference type="AlphaFoldDB" id="A0AAE1RGJ8"/>
<evidence type="ECO:0000313" key="2">
    <source>
        <dbReference type="EMBL" id="KAK4350502.1"/>
    </source>
</evidence>
<dbReference type="Gene3D" id="2.40.160.10">
    <property type="entry name" value="Porin"/>
    <property type="match status" value="1"/>
</dbReference>
<evidence type="ECO:0000313" key="3">
    <source>
        <dbReference type="Proteomes" id="UP001291623"/>
    </source>
</evidence>
<name>A0AAE1RGJ8_9SOLA</name>
<comment type="similarity">
    <text evidence="1">Belongs to the eukaryotic mitochondrial porin (TC 1.B.8.1) family.</text>
</comment>
<evidence type="ECO:0000256" key="1">
    <source>
        <dbReference type="ARBA" id="ARBA00009624"/>
    </source>
</evidence>
<comment type="caution">
    <text evidence="2">The sequence shown here is derived from an EMBL/GenBank/DDBJ whole genome shotgun (WGS) entry which is preliminary data.</text>
</comment>
<dbReference type="GO" id="GO:0008308">
    <property type="term" value="F:voltage-gated monoatomic anion channel activity"/>
    <property type="evidence" value="ECO:0007669"/>
    <property type="project" value="InterPro"/>
</dbReference>
<dbReference type="InterPro" id="IPR027246">
    <property type="entry name" value="Porin_Euk/Tom40"/>
</dbReference>
<accession>A0AAE1RGJ8</accession>
<proteinExistence type="inferred from homology"/>
<dbReference type="PANTHER" id="PTHR11743:SF78">
    <property type="entry name" value="MITOCHONDRIAL OUTER MEMBRANE PROTEIN PORIN OF 36 KDA-LIKE"/>
    <property type="match status" value="1"/>
</dbReference>
<dbReference type="GO" id="GO:0005741">
    <property type="term" value="C:mitochondrial outer membrane"/>
    <property type="evidence" value="ECO:0007669"/>
    <property type="project" value="InterPro"/>
</dbReference>
<gene>
    <name evidence="2" type="ORF">RND71_029815</name>
</gene>
<dbReference type="PANTHER" id="PTHR11743">
    <property type="entry name" value="VOLTAGE-DEPENDENT ANION-SELECTIVE CHANNEL"/>
    <property type="match status" value="1"/>
</dbReference>
<dbReference type="InterPro" id="IPR023614">
    <property type="entry name" value="Porin_dom_sf"/>
</dbReference>
<dbReference type="InterPro" id="IPR001925">
    <property type="entry name" value="Porin_Euk"/>
</dbReference>
<reference evidence="2" key="1">
    <citation type="submission" date="2023-12" db="EMBL/GenBank/DDBJ databases">
        <title>Genome assembly of Anisodus tanguticus.</title>
        <authorList>
            <person name="Wang Y.-J."/>
        </authorList>
    </citation>
    <scope>NUCLEOTIDE SEQUENCE</scope>
    <source>
        <strain evidence="2">KB-2021</strain>
        <tissue evidence="2">Leaf</tissue>
    </source>
</reference>
<protein>
    <submittedName>
        <fullName evidence="2">Uncharacterized protein</fullName>
    </submittedName>
</protein>
<dbReference type="EMBL" id="JAVYJV010000016">
    <property type="protein sequence ID" value="KAK4350502.1"/>
    <property type="molecule type" value="Genomic_DNA"/>
</dbReference>
<keyword evidence="3" id="KW-1185">Reference proteome</keyword>
<organism evidence="2 3">
    <name type="scientific">Anisodus tanguticus</name>
    <dbReference type="NCBI Taxonomy" id="243964"/>
    <lineage>
        <taxon>Eukaryota</taxon>
        <taxon>Viridiplantae</taxon>
        <taxon>Streptophyta</taxon>
        <taxon>Embryophyta</taxon>
        <taxon>Tracheophyta</taxon>
        <taxon>Spermatophyta</taxon>
        <taxon>Magnoliopsida</taxon>
        <taxon>eudicotyledons</taxon>
        <taxon>Gunneridae</taxon>
        <taxon>Pentapetalae</taxon>
        <taxon>asterids</taxon>
        <taxon>lamiids</taxon>
        <taxon>Solanales</taxon>
        <taxon>Solanaceae</taxon>
        <taxon>Solanoideae</taxon>
        <taxon>Hyoscyameae</taxon>
        <taxon>Anisodus</taxon>
    </lineage>
</organism>
<dbReference type="Proteomes" id="UP001291623">
    <property type="component" value="Unassembled WGS sequence"/>
</dbReference>
<sequence length="239" mass="26274">MSRQPGIYSHSGKNATDLLYGDYIRQSPIHYHYNVINWSLYFKCQVGTIVPGLSTRLKLFIPDQSSNKVEVQYMNNYFGVTTGISLTKYPLLTLSGVTRIGFFSIATDISFDTATKTLNEYNAGLSFNTDILTASLSLSDKADTLKAHFYRPIQPLASTGVAADLMHKFVSKQTTLTLGAQHCLFPFMLIKARVTSDGNLGAVVQNNIFSALSLTIATELNVLDTMKPAKLGLSLSLKI</sequence>